<feature type="region of interest" description="Disordered" evidence="1">
    <location>
        <begin position="101"/>
        <end position="133"/>
    </location>
</feature>
<sequence length="482" mass="51105">MQSYFPPPGAVAPCTDEKPEGDEGAPDASGLNQGSDALPVKEASVVEGTCHIRVEGVSEEADAKQPPLPMQSTLGQWLRTCASATDLEVASMLSMAPSMVSTTELPHAAPGSQRSAGRRVDCQPGDDGMKGEDVGLKKVEVPPVKIGGASDLGAGSTGEAEAAQWTPRSCKAFRTSEDGASPRTCVTSVAERAHRLPKWARGLEALQSPQLQALAQQWQQQQAHLSSIHLHPHEEEQDAELRYLQDNSAAFEDQEAPAEQEEPQPQEDQSADGRRAEVLSSSDGRRGLLSQALQAEPPAETAEDVGQAEDEAASQDTAPQGNIVARLVRHWQHHPISQAPVSRLRLDRSTSPAEPTSNAAGGSGRYVTPVVLSKVQHYLDTSAPAPVRATLSATVRTTVAGDSLVQRDGVQTMPAAQPHGAATAANPAVATESSIRRHDGLGRQGGVRGDRSVGGASCWSTVTQAERTQWWGKGNLFSEKRR</sequence>
<gene>
    <name evidence="2" type="primary">g2114</name>
    <name evidence="2" type="ORF">VP750_LOCUS1811</name>
</gene>
<evidence type="ECO:0000313" key="2">
    <source>
        <dbReference type="EMBL" id="CAL5220152.1"/>
    </source>
</evidence>
<protein>
    <submittedName>
        <fullName evidence="2">G2114 protein</fullName>
    </submittedName>
</protein>
<organism evidence="2 3">
    <name type="scientific">Coccomyxa viridis</name>
    <dbReference type="NCBI Taxonomy" id="1274662"/>
    <lineage>
        <taxon>Eukaryota</taxon>
        <taxon>Viridiplantae</taxon>
        <taxon>Chlorophyta</taxon>
        <taxon>core chlorophytes</taxon>
        <taxon>Trebouxiophyceae</taxon>
        <taxon>Trebouxiophyceae incertae sedis</taxon>
        <taxon>Coccomyxaceae</taxon>
        <taxon>Coccomyxa</taxon>
    </lineage>
</organism>
<feature type="compositionally biased region" description="Acidic residues" evidence="1">
    <location>
        <begin position="301"/>
        <end position="313"/>
    </location>
</feature>
<name>A0ABP1FRK5_9CHLO</name>
<feature type="region of interest" description="Disordered" evidence="1">
    <location>
        <begin position="252"/>
        <end position="319"/>
    </location>
</feature>
<evidence type="ECO:0000313" key="3">
    <source>
        <dbReference type="Proteomes" id="UP001497392"/>
    </source>
</evidence>
<comment type="caution">
    <text evidence="2">The sequence shown here is derived from an EMBL/GenBank/DDBJ whole genome shotgun (WGS) entry which is preliminary data.</text>
</comment>
<feature type="region of interest" description="Disordered" evidence="1">
    <location>
        <begin position="339"/>
        <end position="363"/>
    </location>
</feature>
<feature type="compositionally biased region" description="Acidic residues" evidence="1">
    <location>
        <begin position="252"/>
        <end position="265"/>
    </location>
</feature>
<dbReference type="Proteomes" id="UP001497392">
    <property type="component" value="Unassembled WGS sequence"/>
</dbReference>
<feature type="compositionally biased region" description="Polar residues" evidence="1">
    <location>
        <begin position="349"/>
        <end position="360"/>
    </location>
</feature>
<keyword evidence="3" id="KW-1185">Reference proteome</keyword>
<feature type="region of interest" description="Disordered" evidence="1">
    <location>
        <begin position="147"/>
        <end position="167"/>
    </location>
</feature>
<feature type="compositionally biased region" description="Low complexity" evidence="1">
    <location>
        <begin position="279"/>
        <end position="290"/>
    </location>
</feature>
<reference evidence="2 3" key="1">
    <citation type="submission" date="2024-06" db="EMBL/GenBank/DDBJ databases">
        <authorList>
            <person name="Kraege A."/>
            <person name="Thomma B."/>
        </authorList>
    </citation>
    <scope>NUCLEOTIDE SEQUENCE [LARGE SCALE GENOMIC DNA]</scope>
</reference>
<feature type="compositionally biased region" description="Pro residues" evidence="1">
    <location>
        <begin position="1"/>
        <end position="10"/>
    </location>
</feature>
<accession>A0ABP1FRK5</accession>
<evidence type="ECO:0000256" key="1">
    <source>
        <dbReference type="SAM" id="MobiDB-lite"/>
    </source>
</evidence>
<feature type="region of interest" description="Disordered" evidence="1">
    <location>
        <begin position="1"/>
        <end position="41"/>
    </location>
</feature>
<dbReference type="EMBL" id="CAXHTA020000003">
    <property type="protein sequence ID" value="CAL5220152.1"/>
    <property type="molecule type" value="Genomic_DNA"/>
</dbReference>
<proteinExistence type="predicted"/>